<dbReference type="InterPro" id="IPR006963">
    <property type="entry name" value="Mopterin_OxRdtase_4Fe-4S_dom"/>
</dbReference>
<dbReference type="CDD" id="cd02755">
    <property type="entry name" value="MopB_Thiosulfate-R-like"/>
    <property type="match status" value="1"/>
</dbReference>
<protein>
    <submittedName>
        <fullName evidence="10">Molybdopterin-dependent oxidoreductase</fullName>
    </submittedName>
</protein>
<keyword evidence="4" id="KW-0479">Metal-binding</keyword>
<dbReference type="GO" id="GO:0046872">
    <property type="term" value="F:metal ion binding"/>
    <property type="evidence" value="ECO:0007669"/>
    <property type="project" value="UniProtKB-KW"/>
</dbReference>
<evidence type="ECO:0000313" key="10">
    <source>
        <dbReference type="EMBL" id="MUM76791.1"/>
    </source>
</evidence>
<organism evidence="10 11">
    <name type="scientific">Pseudodesulfovibrio alkaliphilus</name>
    <dbReference type="NCBI Taxonomy" id="2661613"/>
    <lineage>
        <taxon>Bacteria</taxon>
        <taxon>Pseudomonadati</taxon>
        <taxon>Thermodesulfobacteriota</taxon>
        <taxon>Desulfovibrionia</taxon>
        <taxon>Desulfovibrionales</taxon>
        <taxon>Desulfovibrionaceae</taxon>
    </lineage>
</organism>
<gene>
    <name evidence="10" type="ORF">GKC30_03980</name>
</gene>
<evidence type="ECO:0000256" key="5">
    <source>
        <dbReference type="ARBA" id="ARBA00022729"/>
    </source>
</evidence>
<keyword evidence="8" id="KW-0411">Iron-sulfur</keyword>
<keyword evidence="7" id="KW-0408">Iron</keyword>
<dbReference type="PANTHER" id="PTHR43742">
    <property type="entry name" value="TRIMETHYLAMINE-N-OXIDE REDUCTASE"/>
    <property type="match status" value="1"/>
</dbReference>
<evidence type="ECO:0000256" key="7">
    <source>
        <dbReference type="ARBA" id="ARBA00023004"/>
    </source>
</evidence>
<dbReference type="AlphaFoldDB" id="A0A7K1KLG1"/>
<accession>A0A7K1KLG1</accession>
<dbReference type="Pfam" id="PF01568">
    <property type="entry name" value="Molydop_binding"/>
    <property type="match status" value="1"/>
</dbReference>
<keyword evidence="11" id="KW-1185">Reference proteome</keyword>
<dbReference type="GO" id="GO:0016491">
    <property type="term" value="F:oxidoreductase activity"/>
    <property type="evidence" value="ECO:0007669"/>
    <property type="project" value="UniProtKB-KW"/>
</dbReference>
<dbReference type="SUPFAM" id="SSF53706">
    <property type="entry name" value="Formate dehydrogenase/DMSO reductase, domains 1-3"/>
    <property type="match status" value="1"/>
</dbReference>
<dbReference type="InterPro" id="IPR006656">
    <property type="entry name" value="Mopterin_OxRdtase"/>
</dbReference>
<comment type="similarity">
    <text evidence="1">Belongs to the prokaryotic molybdopterin-containing oxidoreductase family.</text>
</comment>
<dbReference type="InterPro" id="IPR027467">
    <property type="entry name" value="MopterinOxRdtase_cofactor_BS"/>
</dbReference>
<dbReference type="GO" id="GO:0051539">
    <property type="term" value="F:4 iron, 4 sulfur cluster binding"/>
    <property type="evidence" value="ECO:0007669"/>
    <property type="project" value="UniProtKB-KW"/>
</dbReference>
<dbReference type="InterPro" id="IPR050612">
    <property type="entry name" value="Prok_Mopterin_Oxidored"/>
</dbReference>
<comment type="caution">
    <text evidence="10">The sequence shown here is derived from an EMBL/GenBank/DDBJ whole genome shotgun (WGS) entry which is preliminary data.</text>
</comment>
<dbReference type="PROSITE" id="PS51669">
    <property type="entry name" value="4FE4S_MOW_BIS_MGD"/>
    <property type="match status" value="1"/>
</dbReference>
<evidence type="ECO:0000313" key="11">
    <source>
        <dbReference type="Proteomes" id="UP000461162"/>
    </source>
</evidence>
<dbReference type="SUPFAM" id="SSF50692">
    <property type="entry name" value="ADC-like"/>
    <property type="match status" value="1"/>
</dbReference>
<feature type="domain" description="4Fe-4S Mo/W bis-MGD-type" evidence="9">
    <location>
        <begin position="3"/>
        <end position="59"/>
    </location>
</feature>
<dbReference type="Gene3D" id="2.20.25.90">
    <property type="entry name" value="ADC-like domains"/>
    <property type="match status" value="1"/>
</dbReference>
<dbReference type="GO" id="GO:0043546">
    <property type="term" value="F:molybdopterin cofactor binding"/>
    <property type="evidence" value="ECO:0007669"/>
    <property type="project" value="InterPro"/>
</dbReference>
<dbReference type="PANTHER" id="PTHR43742:SF9">
    <property type="entry name" value="TETRATHIONATE REDUCTASE SUBUNIT A"/>
    <property type="match status" value="1"/>
</dbReference>
<dbReference type="PROSITE" id="PS00551">
    <property type="entry name" value="MOLYBDOPTERIN_PROK_1"/>
    <property type="match status" value="1"/>
</dbReference>
<dbReference type="Proteomes" id="UP000461162">
    <property type="component" value="Unassembled WGS sequence"/>
</dbReference>
<evidence type="ECO:0000256" key="6">
    <source>
        <dbReference type="ARBA" id="ARBA00023002"/>
    </source>
</evidence>
<evidence type="ECO:0000256" key="3">
    <source>
        <dbReference type="ARBA" id="ARBA00022505"/>
    </source>
</evidence>
<evidence type="ECO:0000256" key="4">
    <source>
        <dbReference type="ARBA" id="ARBA00022723"/>
    </source>
</evidence>
<evidence type="ECO:0000259" key="9">
    <source>
        <dbReference type="PROSITE" id="PS51669"/>
    </source>
</evidence>
<keyword evidence="2" id="KW-0004">4Fe-4S</keyword>
<dbReference type="Gene3D" id="3.40.228.10">
    <property type="entry name" value="Dimethylsulfoxide Reductase, domain 2"/>
    <property type="match status" value="1"/>
</dbReference>
<proteinExistence type="inferred from homology"/>
<evidence type="ECO:0000256" key="8">
    <source>
        <dbReference type="ARBA" id="ARBA00023014"/>
    </source>
</evidence>
<dbReference type="CDD" id="cd02778">
    <property type="entry name" value="MopB_CT_Thiosulfate-R-like"/>
    <property type="match status" value="1"/>
</dbReference>
<dbReference type="SMART" id="SM00926">
    <property type="entry name" value="Molybdop_Fe4S4"/>
    <property type="match status" value="1"/>
</dbReference>
<keyword evidence="5" id="KW-0732">Signal</keyword>
<dbReference type="InterPro" id="IPR009010">
    <property type="entry name" value="Asp_de-COase-like_dom_sf"/>
</dbReference>
<dbReference type="Pfam" id="PF04879">
    <property type="entry name" value="Molybdop_Fe4S4"/>
    <property type="match status" value="1"/>
</dbReference>
<sequence length="697" mass="77366">MVKEYVYSICGMCSVRCPIQVEVVDGRAEYIQGNPHAPGIQGSLCPRGAAGTALTYDKERPQHPMIRVGERGEGKWRKASWDEALDYVADRLKAIQAEYGKQSVLFSDRGGPFRDFYRAFLRGIGTPNYNNHDSACARNVQNAALSVFGFGRKDVAYDLKNAKHVVLQQRNIFEAVNVAEVNNLLNGMEAGCKLSVIDIRANVPATKADNFFLIRPGTDYAFNLAVINALIDEELYDKQFVADWISDFDVLKDFVAGYTPEWAEDETGIPAASIRDLARQLAEAAPSVIWHPGWMTARYSDSFYMTRTIYIINAMLGSIGAKGGMPLMVKPGDVGAKGLKSFMDLYPKPEGKRVDGVGWMEGRKHFDQGPGLVNLAYDAIATGEPYPIKAYIAHRHDPLMAFPDKDDVVSMWKNLDLLVAVTFSWSDTAWYADVVLPISPYLEREDTIMTKNGAKPSFIIRKRAIAPIYDTKAIWEIYAGLAKRMGLEALDYDNIEDIWKFQLDGTGVSIEDFDKTGIVSLAKEPLLKPVKEGTFKTPSGKIQIIDAKLEGDGMPSLLPYVSPQRPPADRFRITFGRCALHTQGHTVNNALLFERMPENTLWIHTDKAKALGIATDDHVTVSNNGYSSKIRAFVTDFIHPEAVFMIHGFGHTLPCESRALGKGAADNLLMPKGIRRYDKSGGAISMQEHFVQVAKAQ</sequence>
<keyword evidence="6" id="KW-0560">Oxidoreductase</keyword>
<dbReference type="EMBL" id="WODC01000002">
    <property type="protein sequence ID" value="MUM76791.1"/>
    <property type="molecule type" value="Genomic_DNA"/>
</dbReference>
<keyword evidence="3" id="KW-0500">Molybdenum</keyword>
<evidence type="ECO:0000256" key="1">
    <source>
        <dbReference type="ARBA" id="ARBA00010312"/>
    </source>
</evidence>
<evidence type="ECO:0000256" key="2">
    <source>
        <dbReference type="ARBA" id="ARBA00022485"/>
    </source>
</evidence>
<reference evidence="10 11" key="1">
    <citation type="submission" date="2019-11" db="EMBL/GenBank/DDBJ databases">
        <title>Pseudodesulfovibrio alkaliphilus, sp. nov., an alkaliphilic sulfate-reducing bacteria from mud volcano of Taman peninsula, Russia.</title>
        <authorList>
            <person name="Frolova A."/>
            <person name="Merkel A.Y."/>
            <person name="Slobodkin A.I."/>
        </authorList>
    </citation>
    <scope>NUCLEOTIDE SEQUENCE [LARGE SCALE GENOMIC DNA]</scope>
    <source>
        <strain evidence="10 11">F-1</strain>
    </source>
</reference>
<dbReference type="Pfam" id="PF00384">
    <property type="entry name" value="Molybdopterin"/>
    <property type="match status" value="1"/>
</dbReference>
<dbReference type="Gene3D" id="3.40.50.740">
    <property type="match status" value="1"/>
</dbReference>
<dbReference type="InterPro" id="IPR006657">
    <property type="entry name" value="MoPterin_dinucl-bd_dom"/>
</dbReference>
<name>A0A7K1KLG1_9BACT</name>
<dbReference type="RefSeq" id="WP_155932445.1">
    <property type="nucleotide sequence ID" value="NZ_WODC01000002.1"/>
</dbReference>
<dbReference type="Gene3D" id="2.40.40.20">
    <property type="match status" value="1"/>
</dbReference>